<evidence type="ECO:0000256" key="1">
    <source>
        <dbReference type="ARBA" id="ARBA00002901"/>
    </source>
</evidence>
<proteinExistence type="inferred from homology"/>
<keyword evidence="6" id="KW-0460">Magnesium</keyword>
<dbReference type="SUPFAM" id="SSF53218">
    <property type="entry name" value="Molybdenum cofactor biosynthesis proteins"/>
    <property type="match status" value="1"/>
</dbReference>
<dbReference type="SUPFAM" id="SSF63867">
    <property type="entry name" value="MoeA C-terminal domain-like"/>
    <property type="match status" value="1"/>
</dbReference>
<accession>A0A1H6AKL2</accession>
<dbReference type="GO" id="GO:0061599">
    <property type="term" value="F:molybdopterin molybdotransferase activity"/>
    <property type="evidence" value="ECO:0007669"/>
    <property type="project" value="UniProtKB-UniRule"/>
</dbReference>
<protein>
    <recommendedName>
        <fullName evidence="6">Molybdopterin molybdenumtransferase</fullName>
        <ecNumber evidence="6">2.10.1.1</ecNumber>
    </recommendedName>
</protein>
<dbReference type="InterPro" id="IPR038987">
    <property type="entry name" value="MoeA-like"/>
</dbReference>
<dbReference type="Proteomes" id="UP000236728">
    <property type="component" value="Unassembled WGS sequence"/>
</dbReference>
<sequence length="405" mass="43098">MPAPLERERIGLRDADGRLLAEPIYADRDQPPFDRSTRDGYAVRAAELSAGTALHIIGSLRAGELWSGPAISSGEALEIMTGAPVPEGADCVAMLEHVLRNGDNLSAQPARTWKPGENIVPRGAEAHAGDVVLPSGRTVGPAEVAVAATSGCATLEVYARPRVAIIATGDELVGIAQQPEPWQIRNSNSWSLASLVSAAGGSPERLAIARDELDDLRERIAQGSMWDLLVLSGGVSMGKHDLVEQVLTECGAEFFFTGAWIQPGKPVVFGRLPKSGIVYHPSRAREFENWQGEWTYFFGLPGNPVSTEVCFHLFVAPLLRALGGRADLAPAFVEARLAEDVKGAGARTRFLPAQLTSAWDGVTVKLVPWQGSGDVAASARAGCFCVLPPSSEALRAGDTVRVLLR</sequence>
<dbReference type="Pfam" id="PF03453">
    <property type="entry name" value="MoeA_N"/>
    <property type="match status" value="1"/>
</dbReference>
<keyword evidence="6" id="KW-0500">Molybdenum</keyword>
<dbReference type="InterPro" id="IPR005111">
    <property type="entry name" value="MoeA_C_domain_IV"/>
</dbReference>
<dbReference type="InterPro" id="IPR036425">
    <property type="entry name" value="MoaB/Mog-like_dom_sf"/>
</dbReference>
<dbReference type="SMART" id="SM00852">
    <property type="entry name" value="MoCF_biosynth"/>
    <property type="match status" value="1"/>
</dbReference>
<keyword evidence="9" id="KW-1185">Reference proteome</keyword>
<dbReference type="Gene3D" id="3.40.980.10">
    <property type="entry name" value="MoaB/Mog-like domain"/>
    <property type="match status" value="1"/>
</dbReference>
<evidence type="ECO:0000256" key="4">
    <source>
        <dbReference type="ARBA" id="ARBA00023150"/>
    </source>
</evidence>
<dbReference type="AlphaFoldDB" id="A0A1H6AKL2"/>
<dbReference type="Gene3D" id="2.170.190.11">
    <property type="entry name" value="Molybdopterin biosynthesis moea protein, domain 3"/>
    <property type="match status" value="1"/>
</dbReference>
<name>A0A1H6AKL2_9BACT</name>
<comment type="similarity">
    <text evidence="3 6">Belongs to the MoeA family.</text>
</comment>
<dbReference type="GO" id="GO:0046872">
    <property type="term" value="F:metal ion binding"/>
    <property type="evidence" value="ECO:0007669"/>
    <property type="project" value="UniProtKB-UniRule"/>
</dbReference>
<gene>
    <name evidence="8" type="ORF">SAMN05421819_3202</name>
</gene>
<dbReference type="PANTHER" id="PTHR10192">
    <property type="entry name" value="MOLYBDOPTERIN BIOSYNTHESIS PROTEIN"/>
    <property type="match status" value="1"/>
</dbReference>
<comment type="cofactor">
    <cofactor evidence="6">
        <name>Mg(2+)</name>
        <dbReference type="ChEBI" id="CHEBI:18420"/>
    </cofactor>
</comment>
<dbReference type="InterPro" id="IPR036135">
    <property type="entry name" value="MoeA_linker/N_sf"/>
</dbReference>
<evidence type="ECO:0000256" key="2">
    <source>
        <dbReference type="ARBA" id="ARBA00005046"/>
    </source>
</evidence>
<comment type="function">
    <text evidence="1 6">Catalyzes the insertion of molybdate into adenylated molybdopterin with the concomitant release of AMP.</text>
</comment>
<evidence type="ECO:0000256" key="6">
    <source>
        <dbReference type="RuleBase" id="RU365090"/>
    </source>
</evidence>
<dbReference type="InterPro" id="IPR005110">
    <property type="entry name" value="MoeA_linker/N"/>
</dbReference>
<evidence type="ECO:0000256" key="3">
    <source>
        <dbReference type="ARBA" id="ARBA00010763"/>
    </source>
</evidence>
<dbReference type="Gene3D" id="3.90.105.10">
    <property type="entry name" value="Molybdopterin biosynthesis moea protein, domain 2"/>
    <property type="match status" value="1"/>
</dbReference>
<feature type="domain" description="MoaB/Mog" evidence="7">
    <location>
        <begin position="164"/>
        <end position="321"/>
    </location>
</feature>
<dbReference type="NCBIfam" id="NF045515">
    <property type="entry name" value="Glp_gephyrin"/>
    <property type="match status" value="1"/>
</dbReference>
<dbReference type="PANTHER" id="PTHR10192:SF5">
    <property type="entry name" value="GEPHYRIN"/>
    <property type="match status" value="1"/>
</dbReference>
<evidence type="ECO:0000256" key="5">
    <source>
        <dbReference type="ARBA" id="ARBA00047317"/>
    </source>
</evidence>
<dbReference type="InterPro" id="IPR036688">
    <property type="entry name" value="MoeA_C_domain_IV_sf"/>
</dbReference>
<dbReference type="Pfam" id="PF03454">
    <property type="entry name" value="MoeA_C"/>
    <property type="match status" value="1"/>
</dbReference>
<dbReference type="EC" id="2.10.1.1" evidence="6"/>
<keyword evidence="6" id="KW-0479">Metal-binding</keyword>
<dbReference type="CDD" id="cd00887">
    <property type="entry name" value="MoeA"/>
    <property type="match status" value="1"/>
</dbReference>
<dbReference type="GO" id="GO:0005829">
    <property type="term" value="C:cytosol"/>
    <property type="evidence" value="ECO:0007669"/>
    <property type="project" value="TreeGrafter"/>
</dbReference>
<dbReference type="InterPro" id="IPR001453">
    <property type="entry name" value="MoaB/Mog_dom"/>
</dbReference>
<comment type="catalytic activity">
    <reaction evidence="5">
        <text>adenylyl-molybdopterin + molybdate = Mo-molybdopterin + AMP + H(+)</text>
        <dbReference type="Rhea" id="RHEA:35047"/>
        <dbReference type="ChEBI" id="CHEBI:15378"/>
        <dbReference type="ChEBI" id="CHEBI:36264"/>
        <dbReference type="ChEBI" id="CHEBI:62727"/>
        <dbReference type="ChEBI" id="CHEBI:71302"/>
        <dbReference type="ChEBI" id="CHEBI:456215"/>
        <dbReference type="EC" id="2.10.1.1"/>
    </reaction>
</comment>
<dbReference type="Pfam" id="PF00994">
    <property type="entry name" value="MoCF_biosynth"/>
    <property type="match status" value="1"/>
</dbReference>
<evidence type="ECO:0000313" key="8">
    <source>
        <dbReference type="EMBL" id="SEG48770.1"/>
    </source>
</evidence>
<comment type="pathway">
    <text evidence="2 6">Cofactor biosynthesis; molybdopterin biosynthesis.</text>
</comment>
<keyword evidence="6" id="KW-0808">Transferase</keyword>
<evidence type="ECO:0000313" key="9">
    <source>
        <dbReference type="Proteomes" id="UP000236728"/>
    </source>
</evidence>
<reference evidence="8 9" key="1">
    <citation type="submission" date="2016-10" db="EMBL/GenBank/DDBJ databases">
        <authorList>
            <person name="de Groot N.N."/>
        </authorList>
    </citation>
    <scope>NUCLEOTIDE SEQUENCE [LARGE SCALE GENOMIC DNA]</scope>
    <source>
        <strain evidence="8 9">DSM 22489</strain>
    </source>
</reference>
<organism evidence="8 9">
    <name type="scientific">Bryocella elongata</name>
    <dbReference type="NCBI Taxonomy" id="863522"/>
    <lineage>
        <taxon>Bacteria</taxon>
        <taxon>Pseudomonadati</taxon>
        <taxon>Acidobacteriota</taxon>
        <taxon>Terriglobia</taxon>
        <taxon>Terriglobales</taxon>
        <taxon>Acidobacteriaceae</taxon>
        <taxon>Bryocella</taxon>
    </lineage>
</organism>
<keyword evidence="4 6" id="KW-0501">Molybdenum cofactor biosynthesis</keyword>
<dbReference type="UniPathway" id="UPA00344"/>
<evidence type="ECO:0000259" key="7">
    <source>
        <dbReference type="SMART" id="SM00852"/>
    </source>
</evidence>
<dbReference type="EMBL" id="FNVA01000005">
    <property type="protein sequence ID" value="SEG48770.1"/>
    <property type="molecule type" value="Genomic_DNA"/>
</dbReference>
<dbReference type="SUPFAM" id="SSF63882">
    <property type="entry name" value="MoeA N-terminal region -like"/>
    <property type="match status" value="1"/>
</dbReference>
<dbReference type="GO" id="GO:0006777">
    <property type="term" value="P:Mo-molybdopterin cofactor biosynthetic process"/>
    <property type="evidence" value="ECO:0007669"/>
    <property type="project" value="UniProtKB-UniRule"/>
</dbReference>
<dbReference type="Gene3D" id="2.40.340.10">
    <property type="entry name" value="MoeA, C-terminal, domain IV"/>
    <property type="match status" value="1"/>
</dbReference>